<comment type="caution">
    <text evidence="7">The sequence shown here is derived from an EMBL/GenBank/DDBJ whole genome shotgun (WGS) entry which is preliminary data.</text>
</comment>
<feature type="transmembrane region" description="Helical" evidence="6">
    <location>
        <begin position="6"/>
        <end position="25"/>
    </location>
</feature>
<evidence type="ECO:0000313" key="7">
    <source>
        <dbReference type="EMBL" id="CAH3031113.1"/>
    </source>
</evidence>
<evidence type="ECO:0000256" key="6">
    <source>
        <dbReference type="SAM" id="Phobius"/>
    </source>
</evidence>
<keyword evidence="3 5" id="KW-0808">Transferase</keyword>
<comment type="similarity">
    <text evidence="1 5">Belongs to the protein sulfotransferase family.</text>
</comment>
<dbReference type="InterPro" id="IPR026634">
    <property type="entry name" value="TPST-like"/>
</dbReference>
<dbReference type="GO" id="GO:0008476">
    <property type="term" value="F:protein-tyrosine sulfotransferase activity"/>
    <property type="evidence" value="ECO:0007669"/>
    <property type="project" value="UniProtKB-EC"/>
</dbReference>
<proteinExistence type="inferred from homology"/>
<evidence type="ECO:0000256" key="5">
    <source>
        <dbReference type="RuleBase" id="RU365018"/>
    </source>
</evidence>
<dbReference type="Proteomes" id="UP001159428">
    <property type="component" value="Unassembled WGS sequence"/>
</dbReference>
<accession>A0AAU9VIQ5</accession>
<dbReference type="AlphaFoldDB" id="A0AAU9VIQ5"/>
<evidence type="ECO:0000256" key="4">
    <source>
        <dbReference type="ARBA" id="ARBA00048460"/>
    </source>
</evidence>
<name>A0AAU9VIQ5_9CNID</name>
<dbReference type="PANTHER" id="PTHR12788:SF8">
    <property type="entry name" value="PROTEIN-TYROSINE SULFOTRANSFERASE"/>
    <property type="match status" value="1"/>
</dbReference>
<organism evidence="7 8">
    <name type="scientific">Pocillopora meandrina</name>
    <dbReference type="NCBI Taxonomy" id="46732"/>
    <lineage>
        <taxon>Eukaryota</taxon>
        <taxon>Metazoa</taxon>
        <taxon>Cnidaria</taxon>
        <taxon>Anthozoa</taxon>
        <taxon>Hexacorallia</taxon>
        <taxon>Scleractinia</taxon>
        <taxon>Astrocoeniina</taxon>
        <taxon>Pocilloporidae</taxon>
        <taxon>Pocillopora</taxon>
    </lineage>
</organism>
<comment type="catalytic activity">
    <reaction evidence="4 5">
        <text>L-tyrosyl-[protein] + 3'-phosphoadenylyl sulfate = O-sulfo-L-tyrosine-[protein] + adenosine 3',5'-bisphosphate + H(+)</text>
        <dbReference type="Rhea" id="RHEA:16801"/>
        <dbReference type="Rhea" id="RHEA-COMP:10136"/>
        <dbReference type="Rhea" id="RHEA-COMP:11688"/>
        <dbReference type="ChEBI" id="CHEBI:15378"/>
        <dbReference type="ChEBI" id="CHEBI:46858"/>
        <dbReference type="ChEBI" id="CHEBI:58339"/>
        <dbReference type="ChEBI" id="CHEBI:58343"/>
        <dbReference type="ChEBI" id="CHEBI:65286"/>
        <dbReference type="EC" id="2.8.2.20"/>
    </reaction>
</comment>
<gene>
    <name evidence="7" type="ORF">PMEA_00001108</name>
</gene>
<reference evidence="7 8" key="1">
    <citation type="submission" date="2022-05" db="EMBL/GenBank/DDBJ databases">
        <authorList>
            <consortium name="Genoscope - CEA"/>
            <person name="William W."/>
        </authorList>
    </citation>
    <scope>NUCLEOTIDE SEQUENCE [LARGE SCALE GENOMIC DNA]</scope>
</reference>
<dbReference type="PANTHER" id="PTHR12788">
    <property type="entry name" value="PROTEIN-TYROSINE SULFOTRANSFERASE 2"/>
    <property type="match status" value="1"/>
</dbReference>
<dbReference type="InterPro" id="IPR027417">
    <property type="entry name" value="P-loop_NTPase"/>
</dbReference>
<dbReference type="EMBL" id="CALNXJ010000001">
    <property type="protein sequence ID" value="CAH3031113.1"/>
    <property type="molecule type" value="Genomic_DNA"/>
</dbReference>
<evidence type="ECO:0000313" key="8">
    <source>
        <dbReference type="Proteomes" id="UP001159428"/>
    </source>
</evidence>
<dbReference type="Gene3D" id="3.40.50.300">
    <property type="entry name" value="P-loop containing nucleotide triphosphate hydrolases"/>
    <property type="match status" value="1"/>
</dbReference>
<comment type="function">
    <text evidence="5">Catalyzes the O-sulfation of tyrosine residues within acidic motifs of polypeptides, using 3'-phosphoadenylyl sulfate (PAPS) as cosubstrate.</text>
</comment>
<evidence type="ECO:0000256" key="2">
    <source>
        <dbReference type="ARBA" id="ARBA00013262"/>
    </source>
</evidence>
<sequence>MSHRVLKVAILIIGLAIYAFLWNTMTRFDGYDELHRSNPSTLDARIYDNVRIFLLFIGYDRSRHTLLAALLDAHPHVVVANDFNILKQWITMPEIFDRKKHFIYELIYAKSRYDVMYGVRSRLVNGGPVQYHYNCDCHKELDDSIGEYSTQVEGTSQVKKNFPGRVLDVHSMDLMKNPRETLMKICDFLEITCTKKYLEDCASIVNPVPSHTRQFVKWTEIQLKRVQMLIENHSFLQSYSFEN</sequence>
<protein>
    <recommendedName>
        <fullName evidence="2 5">Protein-tyrosine sulfotransferase</fullName>
        <ecNumber evidence="2 5">2.8.2.20</ecNumber>
    </recommendedName>
</protein>
<evidence type="ECO:0000256" key="3">
    <source>
        <dbReference type="ARBA" id="ARBA00022679"/>
    </source>
</evidence>
<dbReference type="GO" id="GO:0005794">
    <property type="term" value="C:Golgi apparatus"/>
    <property type="evidence" value="ECO:0007669"/>
    <property type="project" value="UniProtKB-ARBA"/>
</dbReference>
<dbReference type="SUPFAM" id="SSF52540">
    <property type="entry name" value="P-loop containing nucleoside triphosphate hydrolases"/>
    <property type="match status" value="1"/>
</dbReference>
<keyword evidence="6" id="KW-0472">Membrane</keyword>
<keyword evidence="8" id="KW-1185">Reference proteome</keyword>
<evidence type="ECO:0000256" key="1">
    <source>
        <dbReference type="ARBA" id="ARBA00009988"/>
    </source>
</evidence>
<keyword evidence="6" id="KW-1133">Transmembrane helix</keyword>
<keyword evidence="6" id="KW-0812">Transmembrane</keyword>
<dbReference type="EC" id="2.8.2.20" evidence="2 5"/>